<reference evidence="3" key="1">
    <citation type="journal article" date="2013" name="Genetics">
        <title>The draft genome and transcriptome of Panagrellus redivivus are shaped by the harsh demands of a free-living lifestyle.</title>
        <authorList>
            <person name="Srinivasan J."/>
            <person name="Dillman A.R."/>
            <person name="Macchietto M.G."/>
            <person name="Heikkinen L."/>
            <person name="Lakso M."/>
            <person name="Fracchia K.M."/>
            <person name="Antoshechkin I."/>
            <person name="Mortazavi A."/>
            <person name="Wong G."/>
            <person name="Sternberg P.W."/>
        </authorList>
    </citation>
    <scope>NUCLEOTIDE SEQUENCE [LARGE SCALE GENOMIC DNA]</scope>
    <source>
        <strain evidence="3">MT8872</strain>
    </source>
</reference>
<feature type="coiled-coil region" evidence="1">
    <location>
        <begin position="395"/>
        <end position="425"/>
    </location>
</feature>
<protein>
    <submittedName>
        <fullName evidence="4">RRM domain-containing protein</fullName>
    </submittedName>
</protein>
<proteinExistence type="predicted"/>
<name>A0A7E4VSI4_PANRE</name>
<dbReference type="AlphaFoldDB" id="A0A7E4VSI4"/>
<reference evidence="4" key="2">
    <citation type="submission" date="2020-10" db="UniProtKB">
        <authorList>
            <consortium name="WormBaseParasite"/>
        </authorList>
    </citation>
    <scope>IDENTIFICATION</scope>
</reference>
<dbReference type="WBParaSite" id="Pan_g2756.t1">
    <property type="protein sequence ID" value="Pan_g2756.t1"/>
    <property type="gene ID" value="Pan_g2756"/>
</dbReference>
<accession>A0A7E4VSI4</accession>
<organism evidence="3 4">
    <name type="scientific">Panagrellus redivivus</name>
    <name type="common">Microworm</name>
    <dbReference type="NCBI Taxonomy" id="6233"/>
    <lineage>
        <taxon>Eukaryota</taxon>
        <taxon>Metazoa</taxon>
        <taxon>Ecdysozoa</taxon>
        <taxon>Nematoda</taxon>
        <taxon>Chromadorea</taxon>
        <taxon>Rhabditida</taxon>
        <taxon>Tylenchina</taxon>
        <taxon>Panagrolaimomorpha</taxon>
        <taxon>Panagrolaimoidea</taxon>
        <taxon>Panagrolaimidae</taxon>
        <taxon>Panagrellus</taxon>
    </lineage>
</organism>
<feature type="region of interest" description="Disordered" evidence="2">
    <location>
        <begin position="723"/>
        <end position="789"/>
    </location>
</feature>
<dbReference type="Proteomes" id="UP000492821">
    <property type="component" value="Unassembled WGS sequence"/>
</dbReference>
<evidence type="ECO:0000313" key="4">
    <source>
        <dbReference type="WBParaSite" id="Pan_g2756.t1"/>
    </source>
</evidence>
<evidence type="ECO:0000256" key="1">
    <source>
        <dbReference type="SAM" id="Coils"/>
    </source>
</evidence>
<feature type="compositionally biased region" description="Polar residues" evidence="2">
    <location>
        <begin position="736"/>
        <end position="756"/>
    </location>
</feature>
<keyword evidence="3" id="KW-1185">Reference proteome</keyword>
<evidence type="ECO:0000256" key="2">
    <source>
        <dbReference type="SAM" id="MobiDB-lite"/>
    </source>
</evidence>
<keyword evidence="1" id="KW-0175">Coiled coil</keyword>
<sequence length="935" mass="103906">MFALKIAIGPFFKVKKLRNPKLHSTFEQGRSSTTRLRTPVSTPSTFERVVKEVEASKIAVVDFIMRVFFNCVFVIAWRYIVQMAYALVGPGNDASVALLSTFHNVVQNAPTIDGVIDKLLENKLITSGRSVFVHLPPSLEDRLSFVHALQKAGFTNIEGISPISLNVTSTLMGVHLSMGDGKEVFVLRTDDSCFKIDVILRCDNRWKIVEEGLEFNQVKVRYPLVRDLVVSRRFRTKSAVHEAFLETVSGNINVHFSHNDYPDMAKLYVLNQTNGTPMNAFLSSDPLPLILSSFKASEVLPYCGIVLTVKFGEESRPLSLTHRVPPFTLTDSFDIGTAKTVEIHGNLYKANKPAILLKTFTFEGDVHRTVVLTVDVDKTLLPQIKLTTVDTDVVAKEAENRRVEKEEKQREAASLANLFDKLKSLSQRKIAVIEDGNHVCLYSGTKMEVVIDEADSPNLAVAALLEVAPPESVACVYVTGFKDDLFSNRESTVKELQAAGYTNIESVEELRMDLFSNVSNLTLNCAIGEPVFVGSPFHFPLDEFRVTVLLKRDKGYQVVNTDLDLPIAISHYPSVRNVVISKETPDSERAEIVKLLPGRKLHNYRDIDFNYSEDFLQKRINEDAFNGNDILPFCYCDVVIGFGDNSKVIHLADKTLPFTTEKEVDVGDASEVTVTATSRVGRIYRRLKTLKFKNKALRKVYVTVHVDKLLLPKVTIRTASTYKPPQLESDSPPKTVLTSTPANCASTDLTSSSSKRLPQPEAKITVTAKDGTVEESATATDKSASRDAADVTDRLGTNLQKELLELNLDPPPTTILTFTSDNRVLIEADETYTGDTEVLAYVRLQSGKVPKVGRQAFDALKKHPCSVFYDIPRLLATDFDPDRPDPSWGFKTTRDADGKVLVHGGDGITTFPIVLFGSVVMGTLKYIKQHLKSEV</sequence>
<evidence type="ECO:0000313" key="3">
    <source>
        <dbReference type="Proteomes" id="UP000492821"/>
    </source>
</evidence>